<dbReference type="GO" id="GO:0016301">
    <property type="term" value="F:kinase activity"/>
    <property type="evidence" value="ECO:0007669"/>
    <property type="project" value="UniProtKB-KW"/>
</dbReference>
<feature type="region of interest" description="Disordered" evidence="1">
    <location>
        <begin position="163"/>
        <end position="185"/>
    </location>
</feature>
<dbReference type="InterPro" id="IPR027417">
    <property type="entry name" value="P-loop_NTPase"/>
</dbReference>
<evidence type="ECO:0000256" key="1">
    <source>
        <dbReference type="SAM" id="MobiDB-lite"/>
    </source>
</evidence>
<evidence type="ECO:0000313" key="3">
    <source>
        <dbReference type="Proteomes" id="UP000198242"/>
    </source>
</evidence>
<dbReference type="EMBL" id="LT607411">
    <property type="protein sequence ID" value="SCF31625.1"/>
    <property type="molecule type" value="Genomic_DNA"/>
</dbReference>
<dbReference type="SUPFAM" id="SSF52540">
    <property type="entry name" value="P-loop containing nucleoside triphosphate hydrolases"/>
    <property type="match status" value="1"/>
</dbReference>
<name>A0A1C4ZFD3_MICVI</name>
<organism evidence="2 3">
    <name type="scientific">Micromonospora viridifaciens</name>
    <dbReference type="NCBI Taxonomy" id="1881"/>
    <lineage>
        <taxon>Bacteria</taxon>
        <taxon>Bacillati</taxon>
        <taxon>Actinomycetota</taxon>
        <taxon>Actinomycetes</taxon>
        <taxon>Micromonosporales</taxon>
        <taxon>Micromonosporaceae</taxon>
        <taxon>Micromonospora</taxon>
    </lineage>
</organism>
<sequence length="185" mass="21274">MRRLLIVGSAGAGKSTLAREVARRLDLPLIHLDRHYWRPGWTAAPDDDFRAEVIRLAARPAWVMDGNYGGSLDLRLPRADLLVLCDPPRLLCLARVLRRRWIHRAVPRPDLPDGCPEQIDLQFLRYVWHYPRRSRPRVLAAVRATAPDLPVVRLRTRADTRRWLATLPPPDRPHRPAPPGPRCRS</sequence>
<dbReference type="PANTHER" id="PTHR37816">
    <property type="entry name" value="YALI0E33011P"/>
    <property type="match status" value="1"/>
</dbReference>
<evidence type="ECO:0000313" key="2">
    <source>
        <dbReference type="EMBL" id="SCF31625.1"/>
    </source>
</evidence>
<keyword evidence="2" id="KW-0808">Transferase</keyword>
<proteinExistence type="predicted"/>
<keyword evidence="2" id="KW-0418">Kinase</keyword>
<dbReference type="Proteomes" id="UP000198242">
    <property type="component" value="Chromosome I"/>
</dbReference>
<protein>
    <submittedName>
        <fullName evidence="2">Adenylate kinase</fullName>
    </submittedName>
</protein>
<reference evidence="3" key="1">
    <citation type="submission" date="2016-06" db="EMBL/GenBank/DDBJ databases">
        <authorList>
            <person name="Varghese N."/>
            <person name="Submissions Spin"/>
        </authorList>
    </citation>
    <scope>NUCLEOTIDE SEQUENCE [LARGE SCALE GENOMIC DNA]</scope>
    <source>
        <strain evidence="3">DSM 43909</strain>
    </source>
</reference>
<dbReference type="InterPro" id="IPR052922">
    <property type="entry name" value="Cytidylate_Kinase-2"/>
</dbReference>
<dbReference type="RefSeq" id="WP_197698302.1">
    <property type="nucleotide sequence ID" value="NZ_LT607411.1"/>
</dbReference>
<feature type="compositionally biased region" description="Pro residues" evidence="1">
    <location>
        <begin position="176"/>
        <end position="185"/>
    </location>
</feature>
<dbReference type="Gene3D" id="3.40.50.300">
    <property type="entry name" value="P-loop containing nucleotide triphosphate hydrolases"/>
    <property type="match status" value="1"/>
</dbReference>
<gene>
    <name evidence="2" type="ORF">GA0074695_5500</name>
</gene>
<keyword evidence="3" id="KW-1185">Reference proteome</keyword>
<accession>A0A1C4ZFD3</accession>
<dbReference type="AlphaFoldDB" id="A0A1C4ZFD3"/>
<dbReference type="PANTHER" id="PTHR37816:SF1">
    <property type="entry name" value="TOXIN"/>
    <property type="match status" value="1"/>
</dbReference>